<dbReference type="Proteomes" id="UP000317650">
    <property type="component" value="Chromosome 9"/>
</dbReference>
<dbReference type="AlphaFoldDB" id="A0A4S8IHG9"/>
<gene>
    <name evidence="1" type="ORF">C4D60_Mb09t18740</name>
</gene>
<dbReference type="EMBL" id="PYDT01000010">
    <property type="protein sequence ID" value="THU47733.1"/>
    <property type="molecule type" value="Genomic_DNA"/>
</dbReference>
<name>A0A4S8IHG9_MUSBA</name>
<organism evidence="1 2">
    <name type="scientific">Musa balbisiana</name>
    <name type="common">Banana</name>
    <dbReference type="NCBI Taxonomy" id="52838"/>
    <lineage>
        <taxon>Eukaryota</taxon>
        <taxon>Viridiplantae</taxon>
        <taxon>Streptophyta</taxon>
        <taxon>Embryophyta</taxon>
        <taxon>Tracheophyta</taxon>
        <taxon>Spermatophyta</taxon>
        <taxon>Magnoliopsida</taxon>
        <taxon>Liliopsida</taxon>
        <taxon>Zingiberales</taxon>
        <taxon>Musaceae</taxon>
        <taxon>Musa</taxon>
    </lineage>
</organism>
<reference evidence="1 2" key="1">
    <citation type="journal article" date="2019" name="Nat. Plants">
        <title>Genome sequencing of Musa balbisiana reveals subgenome evolution and function divergence in polyploid bananas.</title>
        <authorList>
            <person name="Yao X."/>
        </authorList>
    </citation>
    <scope>NUCLEOTIDE SEQUENCE [LARGE SCALE GENOMIC DNA]</scope>
    <source>
        <strain evidence="2">cv. DH-PKW</strain>
        <tissue evidence="1">Leaves</tissue>
    </source>
</reference>
<sequence>MSRLSSSIKCFFEIRCMCLEAPFIFGTMQYESAPSEMKDPWNNMILLLPLQEFMSLTSVQGKLYTSAPCSIFYVGSLHAAWVLRQVTPKLLRSSFLH</sequence>
<comment type="caution">
    <text evidence="1">The sequence shown here is derived from an EMBL/GenBank/DDBJ whole genome shotgun (WGS) entry which is preliminary data.</text>
</comment>
<accession>A0A4S8IHG9</accession>
<evidence type="ECO:0000313" key="2">
    <source>
        <dbReference type="Proteomes" id="UP000317650"/>
    </source>
</evidence>
<protein>
    <submittedName>
        <fullName evidence="1">Uncharacterized protein</fullName>
    </submittedName>
</protein>
<proteinExistence type="predicted"/>
<evidence type="ECO:0000313" key="1">
    <source>
        <dbReference type="EMBL" id="THU47733.1"/>
    </source>
</evidence>
<keyword evidence="2" id="KW-1185">Reference proteome</keyword>